<keyword evidence="2 5" id="KW-0378">Hydrolase</keyword>
<comment type="caution">
    <text evidence="5">The sequence shown here is derived from an EMBL/GenBank/DDBJ whole genome shotgun (WGS) entry which is preliminary data.</text>
</comment>
<name>A0ABP4ZQK7_9MICO</name>
<dbReference type="SUPFAM" id="SSF53474">
    <property type="entry name" value="alpha/beta-Hydrolases"/>
    <property type="match status" value="1"/>
</dbReference>
<dbReference type="EMBL" id="BAAANL010000005">
    <property type="protein sequence ID" value="GAA1867696.1"/>
    <property type="molecule type" value="Genomic_DNA"/>
</dbReference>
<accession>A0ABP4ZQK7</accession>
<dbReference type="PANTHER" id="PTHR11487:SF0">
    <property type="entry name" value="S-ACYL FATTY ACID SYNTHASE THIOESTERASE, MEDIUM CHAIN"/>
    <property type="match status" value="1"/>
</dbReference>
<feature type="region of interest" description="Disordered" evidence="3">
    <location>
        <begin position="234"/>
        <end position="305"/>
    </location>
</feature>
<dbReference type="InterPro" id="IPR029058">
    <property type="entry name" value="AB_hydrolase_fold"/>
</dbReference>
<feature type="domain" description="Thioesterase TesA-like" evidence="4">
    <location>
        <begin position="5"/>
        <end position="230"/>
    </location>
</feature>
<gene>
    <name evidence="5" type="ORF">GCM10009751_27580</name>
</gene>
<reference evidence="6" key="1">
    <citation type="journal article" date="2019" name="Int. J. Syst. Evol. Microbiol.">
        <title>The Global Catalogue of Microorganisms (GCM) 10K type strain sequencing project: providing services to taxonomists for standard genome sequencing and annotation.</title>
        <authorList>
            <consortium name="The Broad Institute Genomics Platform"/>
            <consortium name="The Broad Institute Genome Sequencing Center for Infectious Disease"/>
            <person name="Wu L."/>
            <person name="Ma J."/>
        </authorList>
    </citation>
    <scope>NUCLEOTIDE SEQUENCE [LARGE SCALE GENOMIC DNA]</scope>
    <source>
        <strain evidence="6">JCM 14326</strain>
    </source>
</reference>
<dbReference type="InterPro" id="IPR001031">
    <property type="entry name" value="Thioesterase"/>
</dbReference>
<evidence type="ECO:0000256" key="3">
    <source>
        <dbReference type="SAM" id="MobiDB-lite"/>
    </source>
</evidence>
<dbReference type="Proteomes" id="UP001501094">
    <property type="component" value="Unassembled WGS sequence"/>
</dbReference>
<feature type="region of interest" description="Disordered" evidence="3">
    <location>
        <begin position="91"/>
        <end position="112"/>
    </location>
</feature>
<keyword evidence="6" id="KW-1185">Reference proteome</keyword>
<protein>
    <submittedName>
        <fullName evidence="5">Alpha/beta fold hydrolase</fullName>
    </submittedName>
</protein>
<evidence type="ECO:0000313" key="5">
    <source>
        <dbReference type="EMBL" id="GAA1867696.1"/>
    </source>
</evidence>
<evidence type="ECO:0000256" key="2">
    <source>
        <dbReference type="ARBA" id="ARBA00022801"/>
    </source>
</evidence>
<organism evidence="5 6">
    <name type="scientific">Myceligenerans crystallogenes</name>
    <dbReference type="NCBI Taxonomy" id="316335"/>
    <lineage>
        <taxon>Bacteria</taxon>
        <taxon>Bacillati</taxon>
        <taxon>Actinomycetota</taxon>
        <taxon>Actinomycetes</taxon>
        <taxon>Micrococcales</taxon>
        <taxon>Promicromonosporaceae</taxon>
        <taxon>Myceligenerans</taxon>
    </lineage>
</organism>
<dbReference type="PANTHER" id="PTHR11487">
    <property type="entry name" value="THIOESTERASE"/>
    <property type="match status" value="1"/>
</dbReference>
<sequence>MTVLFCLPYAGGDATTLYGSWRAPLAPGTEVVPLDFPGRGRRHREPVAASPEQLVDDVLDAVRRQVRPGEPWAVFGHSMGAMVAHRAAAEASHRTGTTPPRAVFVSGRRPPGDGPVSPVGIGSLDELLANAASWGGIPPDLTARPHLARPLLAGLAHDLSLSHDPVRTPPVLDCPVHVLWSDGDPLTRPDRIGGWALVSRGPVTFHRFAGDHFFIGPTGARALPVVRQVLSSEVAGDPLPGGATTTADGNGPDGGWAPASGQGKVDATGFGRPTAAQTGHRSGPSDSRSLERRRLLARPAPQGGS</sequence>
<dbReference type="InterPro" id="IPR020802">
    <property type="entry name" value="TesA-like"/>
</dbReference>
<dbReference type="Pfam" id="PF00975">
    <property type="entry name" value="Thioesterase"/>
    <property type="match status" value="1"/>
</dbReference>
<dbReference type="InterPro" id="IPR012223">
    <property type="entry name" value="TEII"/>
</dbReference>
<dbReference type="Gene3D" id="3.40.50.1820">
    <property type="entry name" value="alpha/beta hydrolase"/>
    <property type="match status" value="1"/>
</dbReference>
<dbReference type="RefSeq" id="WP_344103843.1">
    <property type="nucleotide sequence ID" value="NZ_BAAANL010000005.1"/>
</dbReference>
<proteinExistence type="inferred from homology"/>
<evidence type="ECO:0000313" key="6">
    <source>
        <dbReference type="Proteomes" id="UP001501094"/>
    </source>
</evidence>
<dbReference type="SMART" id="SM00824">
    <property type="entry name" value="PKS_TE"/>
    <property type="match status" value="1"/>
</dbReference>
<comment type="similarity">
    <text evidence="1">Belongs to the thioesterase family.</text>
</comment>
<evidence type="ECO:0000256" key="1">
    <source>
        <dbReference type="ARBA" id="ARBA00007169"/>
    </source>
</evidence>
<dbReference type="GO" id="GO:0016787">
    <property type="term" value="F:hydrolase activity"/>
    <property type="evidence" value="ECO:0007669"/>
    <property type="project" value="UniProtKB-KW"/>
</dbReference>
<evidence type="ECO:0000259" key="4">
    <source>
        <dbReference type="SMART" id="SM00824"/>
    </source>
</evidence>